<dbReference type="PANTHER" id="PTHR44154">
    <property type="entry name" value="QUINONE OXIDOREDUCTASE"/>
    <property type="match status" value="1"/>
</dbReference>
<keyword evidence="4" id="KW-1185">Reference proteome</keyword>
<dbReference type="EMBL" id="JBHLZP010000199">
    <property type="protein sequence ID" value="MFB9835388.1"/>
    <property type="molecule type" value="Genomic_DNA"/>
</dbReference>
<dbReference type="InterPro" id="IPR011032">
    <property type="entry name" value="GroES-like_sf"/>
</dbReference>
<dbReference type="RefSeq" id="WP_378206784.1">
    <property type="nucleotide sequence ID" value="NZ_JBHLZP010000199.1"/>
</dbReference>
<dbReference type="Pfam" id="PF08240">
    <property type="entry name" value="ADH_N"/>
    <property type="match status" value="1"/>
</dbReference>
<feature type="domain" description="Alcohol dehydrogenase-like N-terminal" evidence="2">
    <location>
        <begin position="26"/>
        <end position="110"/>
    </location>
</feature>
<evidence type="ECO:0000313" key="3">
    <source>
        <dbReference type="EMBL" id="MFB9835388.1"/>
    </source>
</evidence>
<evidence type="ECO:0000313" key="4">
    <source>
        <dbReference type="Proteomes" id="UP001589627"/>
    </source>
</evidence>
<dbReference type="PANTHER" id="PTHR44154:SF1">
    <property type="entry name" value="QUINONE OXIDOREDUCTASE"/>
    <property type="match status" value="1"/>
</dbReference>
<proteinExistence type="predicted"/>
<comment type="caution">
    <text evidence="3">The sequence shown here is derived from an EMBL/GenBank/DDBJ whole genome shotgun (WGS) entry which is preliminary data.</text>
</comment>
<dbReference type="SUPFAM" id="SSF50129">
    <property type="entry name" value="GroES-like"/>
    <property type="match status" value="1"/>
</dbReference>
<gene>
    <name evidence="3" type="ORF">ACFFNX_24715</name>
</gene>
<evidence type="ECO:0000256" key="1">
    <source>
        <dbReference type="ARBA" id="ARBA00022857"/>
    </source>
</evidence>
<dbReference type="Gene3D" id="3.90.180.10">
    <property type="entry name" value="Medium-chain alcohol dehydrogenases, catalytic domain"/>
    <property type="match status" value="1"/>
</dbReference>
<sequence>MRAVWLREFGGPEVLVAGDAPEPEAGPGQVVVDVAYANITFVETQMRTGGGPFPIRPPIVMGNGVGGVVSAVGEGVSPDLAGRRVLGSLGGSGGYAERAVVRADALVEVPSGLALDSAVALLADM</sequence>
<feature type="non-terminal residue" evidence="3">
    <location>
        <position position="125"/>
    </location>
</feature>
<evidence type="ECO:0000259" key="2">
    <source>
        <dbReference type="Pfam" id="PF08240"/>
    </source>
</evidence>
<dbReference type="Proteomes" id="UP001589627">
    <property type="component" value="Unassembled WGS sequence"/>
</dbReference>
<protein>
    <submittedName>
        <fullName evidence="3">Alcohol dehydrogenase catalytic domain-containing protein</fullName>
    </submittedName>
</protein>
<dbReference type="InterPro" id="IPR051603">
    <property type="entry name" value="Zinc-ADH_QOR/CCCR"/>
</dbReference>
<name>A0ABV5YK11_9ACTN</name>
<accession>A0ABV5YK11</accession>
<dbReference type="InterPro" id="IPR013154">
    <property type="entry name" value="ADH-like_N"/>
</dbReference>
<organism evidence="3 4">
    <name type="scientific">Actinoallomurus acaciae</name>
    <dbReference type="NCBI Taxonomy" id="502577"/>
    <lineage>
        <taxon>Bacteria</taxon>
        <taxon>Bacillati</taxon>
        <taxon>Actinomycetota</taxon>
        <taxon>Actinomycetes</taxon>
        <taxon>Streptosporangiales</taxon>
        <taxon>Thermomonosporaceae</taxon>
        <taxon>Actinoallomurus</taxon>
    </lineage>
</organism>
<reference evidence="3 4" key="1">
    <citation type="submission" date="2024-09" db="EMBL/GenBank/DDBJ databases">
        <authorList>
            <person name="Sun Q."/>
            <person name="Mori K."/>
        </authorList>
    </citation>
    <scope>NUCLEOTIDE SEQUENCE [LARGE SCALE GENOMIC DNA]</scope>
    <source>
        <strain evidence="3 4">TBRC 0563</strain>
    </source>
</reference>
<keyword evidence="1" id="KW-0521">NADP</keyword>